<reference evidence="2" key="1">
    <citation type="submission" date="2016-02" db="EMBL/GenBank/DDBJ databases">
        <title>Genome sequence of Bacillus trypoxylicola KCTC 13244(T).</title>
        <authorList>
            <person name="Jeong H."/>
            <person name="Park S.-H."/>
            <person name="Choi S.-K."/>
        </authorList>
    </citation>
    <scope>NUCLEOTIDE SEQUENCE [LARGE SCALE GENOMIC DNA]</scope>
    <source>
        <strain evidence="2">KCTC 13244</strain>
    </source>
</reference>
<evidence type="ECO:0000313" key="2">
    <source>
        <dbReference type="EMBL" id="KYG32339.1"/>
    </source>
</evidence>
<dbReference type="AlphaFoldDB" id="A0A162EDP8"/>
<name>A0A162EDP8_9BACI</name>
<evidence type="ECO:0000313" key="3">
    <source>
        <dbReference type="Proteomes" id="UP000075806"/>
    </source>
</evidence>
<proteinExistence type="predicted"/>
<comment type="caution">
    <text evidence="2">The sequence shown here is derived from an EMBL/GenBank/DDBJ whole genome shotgun (WGS) entry which is preliminary data.</text>
</comment>
<dbReference type="CDD" id="cd04301">
    <property type="entry name" value="NAT_SF"/>
    <property type="match status" value="1"/>
</dbReference>
<dbReference type="InterPro" id="IPR000182">
    <property type="entry name" value="GNAT_dom"/>
</dbReference>
<keyword evidence="2" id="KW-0808">Transferase</keyword>
<dbReference type="Proteomes" id="UP000075806">
    <property type="component" value="Unassembled WGS sequence"/>
</dbReference>
<dbReference type="PROSITE" id="PS51186">
    <property type="entry name" value="GNAT"/>
    <property type="match status" value="1"/>
</dbReference>
<dbReference type="InterPro" id="IPR016181">
    <property type="entry name" value="Acyl_CoA_acyltransferase"/>
</dbReference>
<dbReference type="Pfam" id="PF13673">
    <property type="entry name" value="Acetyltransf_10"/>
    <property type="match status" value="1"/>
</dbReference>
<dbReference type="OrthoDB" id="9796171at2"/>
<dbReference type="SUPFAM" id="SSF55729">
    <property type="entry name" value="Acyl-CoA N-acyltransferases (Nat)"/>
    <property type="match status" value="1"/>
</dbReference>
<dbReference type="EMBL" id="LTAO01000012">
    <property type="protein sequence ID" value="KYG32339.1"/>
    <property type="molecule type" value="Genomic_DNA"/>
</dbReference>
<keyword evidence="3" id="KW-1185">Reference proteome</keyword>
<sequence length="150" mass="17821">MHWYIKAFHELSVEELYNIMRLRMDVFIIEQNCIYQELDGADQRAYHLFLKKDEGQILAYSRLFLKGDYFTEASIGRVIVEKDSRSFGYAKQLLNQSIEFLEIEKNQTNIVIQAQLYLLSFYQSFGFEPISEPYMHDDIEHIDMKKTAEA</sequence>
<dbReference type="GO" id="GO:0016747">
    <property type="term" value="F:acyltransferase activity, transferring groups other than amino-acyl groups"/>
    <property type="evidence" value="ECO:0007669"/>
    <property type="project" value="InterPro"/>
</dbReference>
<dbReference type="RefSeq" id="WP_061948612.1">
    <property type="nucleotide sequence ID" value="NZ_LTAO01000012.1"/>
</dbReference>
<protein>
    <submittedName>
        <fullName evidence="2">GNAT family acetyltransferase</fullName>
    </submittedName>
</protein>
<dbReference type="STRING" id="519424.AZF04_06135"/>
<dbReference type="Gene3D" id="3.40.630.30">
    <property type="match status" value="1"/>
</dbReference>
<evidence type="ECO:0000259" key="1">
    <source>
        <dbReference type="PROSITE" id="PS51186"/>
    </source>
</evidence>
<gene>
    <name evidence="2" type="ORF">AZF04_06135</name>
</gene>
<organism evidence="2 3">
    <name type="scientific">Alkalihalobacillus trypoxylicola</name>
    <dbReference type="NCBI Taxonomy" id="519424"/>
    <lineage>
        <taxon>Bacteria</taxon>
        <taxon>Bacillati</taxon>
        <taxon>Bacillota</taxon>
        <taxon>Bacilli</taxon>
        <taxon>Bacillales</taxon>
        <taxon>Bacillaceae</taxon>
        <taxon>Alkalihalobacillus</taxon>
    </lineage>
</organism>
<accession>A0A162EDP8</accession>
<feature type="domain" description="N-acetyltransferase" evidence="1">
    <location>
        <begin position="6"/>
        <end position="149"/>
    </location>
</feature>